<evidence type="ECO:0000256" key="6">
    <source>
        <dbReference type="ARBA" id="ARBA00022801"/>
    </source>
</evidence>
<dbReference type="Gene3D" id="3.30.160.20">
    <property type="match status" value="1"/>
</dbReference>
<gene>
    <name evidence="11" type="ORF">RJ640_026097</name>
</gene>
<evidence type="ECO:0000256" key="4">
    <source>
        <dbReference type="ARBA" id="ARBA00022723"/>
    </source>
</evidence>
<evidence type="ECO:0000256" key="9">
    <source>
        <dbReference type="SAM" id="MobiDB-lite"/>
    </source>
</evidence>
<dbReference type="PROSITE" id="PS50142">
    <property type="entry name" value="RNASE_3_2"/>
    <property type="match status" value="1"/>
</dbReference>
<keyword evidence="8" id="KW-0694">RNA-binding</keyword>
<dbReference type="GO" id="GO:0005737">
    <property type="term" value="C:cytoplasm"/>
    <property type="evidence" value="ECO:0007669"/>
    <property type="project" value="TreeGrafter"/>
</dbReference>
<reference evidence="11" key="1">
    <citation type="submission" date="2022-12" db="EMBL/GenBank/DDBJ databases">
        <title>Draft genome assemblies for two species of Escallonia (Escalloniales).</title>
        <authorList>
            <person name="Chanderbali A."/>
            <person name="Dervinis C."/>
            <person name="Anghel I."/>
            <person name="Soltis D."/>
            <person name="Soltis P."/>
            <person name="Zapata F."/>
        </authorList>
    </citation>
    <scope>NUCLEOTIDE SEQUENCE</scope>
    <source>
        <strain evidence="11">UCBG92.1500</strain>
        <tissue evidence="11">Leaf</tissue>
    </source>
</reference>
<sequence length="317" mass="36987">MEKQEERVIVPMDQKPSLDEETESSELNLEQVEEIVGYKFRDKRMLQRAFTHHSYEESCDSYERLEFVGDSVLNLMIAKEHYALYPELAPGKLTRLRAANVDTEKLARVAVKCDLHKYLRHRKPLLEWQIREFTESLPDYPLHSSGLIDPPKVLADIVESTIGAIFLDCGSSLDTTWEVVEKLLQPMITLADLRTHPVTRLYELCQKNSMTIAVADLWKTTGEIQVLVDDKFVAKGKYKLKKFIAVNRAAENAYHKIERKLREGENNKSHKQDEERQQDQKQEQDKKHEHEHVQDQKLGQHQDQQQDRAREFIPQGI</sequence>
<evidence type="ECO:0000256" key="2">
    <source>
        <dbReference type="ARBA" id="ARBA00001946"/>
    </source>
</evidence>
<dbReference type="GO" id="GO:0030422">
    <property type="term" value="P:siRNA processing"/>
    <property type="evidence" value="ECO:0007669"/>
    <property type="project" value="TreeGrafter"/>
</dbReference>
<proteinExistence type="predicted"/>
<dbReference type="FunFam" id="1.10.1520.10:FF:000004">
    <property type="entry name" value="Endoribonuclease dicer-like 1"/>
    <property type="match status" value="1"/>
</dbReference>
<dbReference type="Proteomes" id="UP001187471">
    <property type="component" value="Unassembled WGS sequence"/>
</dbReference>
<protein>
    <recommendedName>
        <fullName evidence="10">RNase III domain-containing protein</fullName>
    </recommendedName>
</protein>
<dbReference type="SMART" id="SM00535">
    <property type="entry name" value="RIBOc"/>
    <property type="match status" value="1"/>
</dbReference>
<keyword evidence="12" id="KW-1185">Reference proteome</keyword>
<dbReference type="CDD" id="cd00593">
    <property type="entry name" value="RIBOc"/>
    <property type="match status" value="1"/>
</dbReference>
<dbReference type="EMBL" id="JAVXUO010000846">
    <property type="protein sequence ID" value="KAK2988600.1"/>
    <property type="molecule type" value="Genomic_DNA"/>
</dbReference>
<evidence type="ECO:0000256" key="7">
    <source>
        <dbReference type="ARBA" id="ARBA00022842"/>
    </source>
</evidence>
<feature type="domain" description="RNase III" evidence="10">
    <location>
        <begin position="29"/>
        <end position="170"/>
    </location>
</feature>
<feature type="region of interest" description="Disordered" evidence="9">
    <location>
        <begin position="259"/>
        <end position="317"/>
    </location>
</feature>
<comment type="cofactor">
    <cofactor evidence="1">
        <name>Mn(2+)</name>
        <dbReference type="ChEBI" id="CHEBI:29035"/>
    </cofactor>
</comment>
<comment type="caution">
    <text evidence="11">The sequence shown here is derived from an EMBL/GenBank/DDBJ whole genome shotgun (WGS) entry which is preliminary data.</text>
</comment>
<dbReference type="InterPro" id="IPR036389">
    <property type="entry name" value="RNase_III_sf"/>
</dbReference>
<keyword evidence="6" id="KW-0378">Hydrolase</keyword>
<dbReference type="GO" id="GO:0005634">
    <property type="term" value="C:nucleus"/>
    <property type="evidence" value="ECO:0007669"/>
    <property type="project" value="TreeGrafter"/>
</dbReference>
<dbReference type="GO" id="GO:0004525">
    <property type="term" value="F:ribonuclease III activity"/>
    <property type="evidence" value="ECO:0007669"/>
    <property type="project" value="InterPro"/>
</dbReference>
<comment type="cofactor">
    <cofactor evidence="2">
        <name>Mg(2+)</name>
        <dbReference type="ChEBI" id="CHEBI:18420"/>
    </cofactor>
</comment>
<evidence type="ECO:0000313" key="11">
    <source>
        <dbReference type="EMBL" id="KAK2988600.1"/>
    </source>
</evidence>
<organism evidence="11 12">
    <name type="scientific">Escallonia rubra</name>
    <dbReference type="NCBI Taxonomy" id="112253"/>
    <lineage>
        <taxon>Eukaryota</taxon>
        <taxon>Viridiplantae</taxon>
        <taxon>Streptophyta</taxon>
        <taxon>Embryophyta</taxon>
        <taxon>Tracheophyta</taxon>
        <taxon>Spermatophyta</taxon>
        <taxon>Magnoliopsida</taxon>
        <taxon>eudicotyledons</taxon>
        <taxon>Gunneridae</taxon>
        <taxon>Pentapetalae</taxon>
        <taxon>asterids</taxon>
        <taxon>campanulids</taxon>
        <taxon>Escalloniales</taxon>
        <taxon>Escalloniaceae</taxon>
        <taxon>Escallonia</taxon>
    </lineage>
</organism>
<dbReference type="InterPro" id="IPR000999">
    <property type="entry name" value="RNase_III_dom"/>
</dbReference>
<evidence type="ECO:0000256" key="1">
    <source>
        <dbReference type="ARBA" id="ARBA00001936"/>
    </source>
</evidence>
<name>A0AA88SF22_9ASTE</name>
<dbReference type="Gene3D" id="1.10.1520.10">
    <property type="entry name" value="Ribonuclease III domain"/>
    <property type="match status" value="1"/>
</dbReference>
<keyword evidence="4" id="KW-0479">Metal-binding</keyword>
<keyword evidence="5" id="KW-0255">Endonuclease</keyword>
<dbReference type="PANTHER" id="PTHR14950">
    <property type="entry name" value="DICER-RELATED"/>
    <property type="match status" value="1"/>
</dbReference>
<evidence type="ECO:0000256" key="3">
    <source>
        <dbReference type="ARBA" id="ARBA00022722"/>
    </source>
</evidence>
<dbReference type="AlphaFoldDB" id="A0AA88SF22"/>
<dbReference type="GO" id="GO:0003723">
    <property type="term" value="F:RNA binding"/>
    <property type="evidence" value="ECO:0007669"/>
    <property type="project" value="UniProtKB-KW"/>
</dbReference>
<feature type="region of interest" description="Disordered" evidence="9">
    <location>
        <begin position="1"/>
        <end position="23"/>
    </location>
</feature>
<dbReference type="SUPFAM" id="SSF69065">
    <property type="entry name" value="RNase III domain-like"/>
    <property type="match status" value="1"/>
</dbReference>
<dbReference type="PANTHER" id="PTHR14950:SF54">
    <property type="entry name" value="RNASE II-LIKE 1"/>
    <property type="match status" value="1"/>
</dbReference>
<evidence type="ECO:0000256" key="5">
    <source>
        <dbReference type="ARBA" id="ARBA00022759"/>
    </source>
</evidence>
<dbReference type="PROSITE" id="PS00517">
    <property type="entry name" value="RNASE_3_1"/>
    <property type="match status" value="1"/>
</dbReference>
<accession>A0AA88SF22</accession>
<evidence type="ECO:0000256" key="8">
    <source>
        <dbReference type="ARBA" id="ARBA00022884"/>
    </source>
</evidence>
<dbReference type="SUPFAM" id="SSF54768">
    <property type="entry name" value="dsRNA-binding domain-like"/>
    <property type="match status" value="1"/>
</dbReference>
<dbReference type="GO" id="GO:0046872">
    <property type="term" value="F:metal ion binding"/>
    <property type="evidence" value="ECO:0007669"/>
    <property type="project" value="UniProtKB-KW"/>
</dbReference>
<evidence type="ECO:0000313" key="12">
    <source>
        <dbReference type="Proteomes" id="UP001187471"/>
    </source>
</evidence>
<dbReference type="Pfam" id="PF00636">
    <property type="entry name" value="Ribonuclease_3"/>
    <property type="match status" value="1"/>
</dbReference>
<feature type="compositionally biased region" description="Basic and acidic residues" evidence="9">
    <location>
        <begin position="259"/>
        <end position="311"/>
    </location>
</feature>
<evidence type="ECO:0000259" key="10">
    <source>
        <dbReference type="PROSITE" id="PS50142"/>
    </source>
</evidence>
<keyword evidence="7" id="KW-0460">Magnesium</keyword>
<keyword evidence="3" id="KW-0540">Nuclease</keyword>